<dbReference type="KEGG" id="crs:FQB35_14525"/>
<evidence type="ECO:0000256" key="1">
    <source>
        <dbReference type="SAM" id="Phobius"/>
    </source>
</evidence>
<keyword evidence="3" id="KW-1185">Reference proteome</keyword>
<sequence>MPKEPLEKNYFEESFMYSNTYFFIKSYFQFTKEKLEVKVPKLLLFLPIGKIHDSYSFDDISEIKVETKPYSTSFFLGILLSYWAFDTFNKSLVWGFLFLLIGISTILNAYRTSIIITNKSEEVINYPISFFERSKGEAFVSKINSMLNGKE</sequence>
<proteinExistence type="predicted"/>
<dbReference type="EMBL" id="CP042243">
    <property type="protein sequence ID" value="QEK13388.1"/>
    <property type="molecule type" value="Genomic_DNA"/>
</dbReference>
<keyword evidence="1" id="KW-1133">Transmembrane helix</keyword>
<evidence type="ECO:0000313" key="3">
    <source>
        <dbReference type="Proteomes" id="UP000324646"/>
    </source>
</evidence>
<name>A0A5C0SJI1_CRATE</name>
<dbReference type="AlphaFoldDB" id="A0A5C0SJI1"/>
<feature type="transmembrane region" description="Helical" evidence="1">
    <location>
        <begin position="91"/>
        <end position="110"/>
    </location>
</feature>
<keyword evidence="1" id="KW-0812">Transmembrane</keyword>
<accession>A0A5C0SJI1</accession>
<organism evidence="2 3">
    <name type="scientific">Crassaminicella thermophila</name>
    <dbReference type="NCBI Taxonomy" id="2599308"/>
    <lineage>
        <taxon>Bacteria</taxon>
        <taxon>Bacillati</taxon>
        <taxon>Bacillota</taxon>
        <taxon>Clostridia</taxon>
        <taxon>Eubacteriales</taxon>
        <taxon>Clostridiaceae</taxon>
        <taxon>Crassaminicella</taxon>
    </lineage>
</organism>
<reference evidence="2 3" key="1">
    <citation type="submission" date="2019-07" db="EMBL/GenBank/DDBJ databases">
        <title>Complete genome of Crassaminicella thermophila SY095.</title>
        <authorList>
            <person name="Li X."/>
        </authorList>
    </citation>
    <scope>NUCLEOTIDE SEQUENCE [LARGE SCALE GENOMIC DNA]</scope>
    <source>
        <strain evidence="2 3">SY095</strain>
    </source>
</reference>
<dbReference type="Proteomes" id="UP000324646">
    <property type="component" value="Chromosome"/>
</dbReference>
<evidence type="ECO:0000313" key="2">
    <source>
        <dbReference type="EMBL" id="QEK13388.1"/>
    </source>
</evidence>
<gene>
    <name evidence="2" type="ORF">FQB35_14525</name>
</gene>
<keyword evidence="1" id="KW-0472">Membrane</keyword>
<dbReference type="RefSeq" id="WP_148810560.1">
    <property type="nucleotide sequence ID" value="NZ_CP042243.1"/>
</dbReference>
<protein>
    <submittedName>
        <fullName evidence="2">Uncharacterized protein</fullName>
    </submittedName>
</protein>